<dbReference type="EMBL" id="AFBN01000094">
    <property type="protein sequence ID" value="EGF52636.1"/>
    <property type="molecule type" value="Genomic_DNA"/>
</dbReference>
<dbReference type="RefSeq" id="WP_009126216.1">
    <property type="nucleotide sequence ID" value="NZ_GL882687.1"/>
</dbReference>
<dbReference type="STRING" id="763034.HMPREF9446_02991"/>
<gene>
    <name evidence="1" type="ORF">HMPREF9446_02991</name>
</gene>
<evidence type="ECO:0000313" key="2">
    <source>
        <dbReference type="Proteomes" id="UP000003416"/>
    </source>
</evidence>
<sequence length="63" mass="6875">MKEEFLKFQVPKEAMNELRGGVVAACKCSNSNEIFILAGDTMVDVGDDADQWCGDNGFKCVKA</sequence>
<dbReference type="Proteomes" id="UP000003416">
    <property type="component" value="Unassembled WGS sequence"/>
</dbReference>
<comment type="caution">
    <text evidence="1">The sequence shown here is derived from an EMBL/GenBank/DDBJ whole genome shotgun (WGS) entry which is preliminary data.</text>
</comment>
<protein>
    <submittedName>
        <fullName evidence="1">Uncharacterized protein</fullName>
    </submittedName>
</protein>
<reference evidence="1 2" key="1">
    <citation type="submission" date="2011-02" db="EMBL/GenBank/DDBJ databases">
        <authorList>
            <person name="Weinstock G."/>
            <person name="Sodergren E."/>
            <person name="Clifton S."/>
            <person name="Fulton L."/>
            <person name="Fulton B."/>
            <person name="Courtney L."/>
            <person name="Fronick C."/>
            <person name="Harrison M."/>
            <person name="Strong C."/>
            <person name="Farmer C."/>
            <person name="Delahaunty K."/>
            <person name="Markovic C."/>
            <person name="Hall O."/>
            <person name="Minx P."/>
            <person name="Tomlinson C."/>
            <person name="Mitreva M."/>
            <person name="Hou S."/>
            <person name="Chen J."/>
            <person name="Wollam A."/>
            <person name="Pepin K.H."/>
            <person name="Johnson M."/>
            <person name="Bhonagiri V."/>
            <person name="Zhang X."/>
            <person name="Suruliraj S."/>
            <person name="Warren W."/>
            <person name="Chinwalla A."/>
            <person name="Mardis E.R."/>
            <person name="Wilson R.K."/>
        </authorList>
    </citation>
    <scope>NUCLEOTIDE SEQUENCE [LARGE SCALE GENOMIC DNA]</scope>
    <source>
        <strain evidence="1 2">YIT 12057</strain>
    </source>
</reference>
<name>F3PW58_9BACE</name>
<proteinExistence type="predicted"/>
<organism evidence="1 2">
    <name type="scientific">Bacteroides fluxus YIT 12057</name>
    <dbReference type="NCBI Taxonomy" id="763034"/>
    <lineage>
        <taxon>Bacteria</taxon>
        <taxon>Pseudomonadati</taxon>
        <taxon>Bacteroidota</taxon>
        <taxon>Bacteroidia</taxon>
        <taxon>Bacteroidales</taxon>
        <taxon>Bacteroidaceae</taxon>
        <taxon>Bacteroides</taxon>
    </lineage>
</organism>
<dbReference type="AlphaFoldDB" id="F3PW58"/>
<accession>F3PW58</accession>
<keyword evidence="2" id="KW-1185">Reference proteome</keyword>
<dbReference type="GeneID" id="86050424"/>
<dbReference type="HOGENOM" id="CLU_2876369_0_0_10"/>
<evidence type="ECO:0000313" key="1">
    <source>
        <dbReference type="EMBL" id="EGF52636.1"/>
    </source>
</evidence>